<evidence type="ECO:0000313" key="2">
    <source>
        <dbReference type="Proteomes" id="UP001589654"/>
    </source>
</evidence>
<name>A0ABV5J9E6_9BACT</name>
<keyword evidence="2" id="KW-1185">Reference proteome</keyword>
<reference evidence="1 2" key="1">
    <citation type="submission" date="2024-09" db="EMBL/GenBank/DDBJ databases">
        <authorList>
            <person name="Sun Q."/>
            <person name="Mori K."/>
        </authorList>
    </citation>
    <scope>NUCLEOTIDE SEQUENCE [LARGE SCALE GENOMIC DNA]</scope>
    <source>
        <strain evidence="1 2">CECT 7682</strain>
    </source>
</reference>
<dbReference type="RefSeq" id="WP_290247475.1">
    <property type="nucleotide sequence ID" value="NZ_JAUFQT010000001.1"/>
</dbReference>
<protein>
    <submittedName>
        <fullName evidence="1">Uncharacterized protein</fullName>
    </submittedName>
</protein>
<proteinExistence type="predicted"/>
<accession>A0ABV5J9E6</accession>
<comment type="caution">
    <text evidence="1">The sequence shown here is derived from an EMBL/GenBank/DDBJ whole genome shotgun (WGS) entry which is preliminary data.</text>
</comment>
<dbReference type="EMBL" id="JBHMEW010000063">
    <property type="protein sequence ID" value="MFB9212750.1"/>
    <property type="molecule type" value="Genomic_DNA"/>
</dbReference>
<gene>
    <name evidence="1" type="ORF">ACFFUR_13120</name>
</gene>
<evidence type="ECO:0000313" key="1">
    <source>
        <dbReference type="EMBL" id="MFB9212750.1"/>
    </source>
</evidence>
<sequence length="153" mass="18452">MDTRKINNLWKFLGIKNNLSPDIFVNQQVNYRFVKDNMVLIHQFNPHFWQESALIISQKYFQERNIVQQYHHKGKIFGVKSFPTSTHVSIFFPKELLRLKNDFEIDINKDHAGHYQTKISPFVPKNVYYILDKVNFITKILWNRDFFSESLRN</sequence>
<dbReference type="Proteomes" id="UP001589654">
    <property type="component" value="Unassembled WGS sequence"/>
</dbReference>
<organism evidence="1 2">
    <name type="scientific">Echinicola jeungdonensis</name>
    <dbReference type="NCBI Taxonomy" id="709343"/>
    <lineage>
        <taxon>Bacteria</taxon>
        <taxon>Pseudomonadati</taxon>
        <taxon>Bacteroidota</taxon>
        <taxon>Cytophagia</taxon>
        <taxon>Cytophagales</taxon>
        <taxon>Cyclobacteriaceae</taxon>
        <taxon>Echinicola</taxon>
    </lineage>
</organism>